<feature type="domain" description="Tyr recombinase" evidence="3">
    <location>
        <begin position="1"/>
        <end position="145"/>
    </location>
</feature>
<evidence type="ECO:0000256" key="1">
    <source>
        <dbReference type="ARBA" id="ARBA00023172"/>
    </source>
</evidence>
<evidence type="ECO:0000313" key="5">
    <source>
        <dbReference type="Proteomes" id="UP000503017"/>
    </source>
</evidence>
<organism evidence="4 5">
    <name type="scientific">Mesorhizobium loti R88b</name>
    <dbReference type="NCBI Taxonomy" id="935548"/>
    <lineage>
        <taxon>Bacteria</taxon>
        <taxon>Pseudomonadati</taxon>
        <taxon>Pseudomonadota</taxon>
        <taxon>Alphaproteobacteria</taxon>
        <taxon>Hyphomicrobiales</taxon>
        <taxon>Phyllobacteriaceae</taxon>
        <taxon>Mesorhizobium</taxon>
    </lineage>
</organism>
<reference evidence="4 5" key="1">
    <citation type="submission" date="2018-10" db="EMBL/GenBank/DDBJ databases">
        <authorList>
            <person name="Perry B.J."/>
            <person name="Sullivan J.T."/>
            <person name="Murphy R.J.T."/>
            <person name="Ramsay J.P."/>
            <person name="Ronson C.W."/>
        </authorList>
    </citation>
    <scope>NUCLEOTIDE SEQUENCE [LARGE SCALE GENOMIC DNA]</scope>
    <source>
        <strain evidence="4 5">R88b</strain>
    </source>
</reference>
<dbReference type="GO" id="GO:0003677">
    <property type="term" value="F:DNA binding"/>
    <property type="evidence" value="ECO:0007669"/>
    <property type="project" value="InterPro"/>
</dbReference>
<evidence type="ECO:0000313" key="4">
    <source>
        <dbReference type="EMBL" id="QKD05751.1"/>
    </source>
</evidence>
<dbReference type="Pfam" id="PF00589">
    <property type="entry name" value="Phage_integrase"/>
    <property type="match status" value="1"/>
</dbReference>
<dbReference type="GO" id="GO:0015074">
    <property type="term" value="P:DNA integration"/>
    <property type="evidence" value="ECO:0007669"/>
    <property type="project" value="InterPro"/>
</dbReference>
<dbReference type="EMBL" id="CP033367">
    <property type="protein sequence ID" value="QKD05751.1"/>
    <property type="molecule type" value="Genomic_DNA"/>
</dbReference>
<feature type="compositionally biased region" description="Basic and acidic residues" evidence="2">
    <location>
        <begin position="24"/>
        <end position="37"/>
    </location>
</feature>
<feature type="region of interest" description="Disordered" evidence="2">
    <location>
        <begin position="1"/>
        <end position="38"/>
    </location>
</feature>
<dbReference type="InterPro" id="IPR002104">
    <property type="entry name" value="Integrase_catalytic"/>
</dbReference>
<evidence type="ECO:0000259" key="3">
    <source>
        <dbReference type="PROSITE" id="PS51898"/>
    </source>
</evidence>
<dbReference type="InterPro" id="IPR011010">
    <property type="entry name" value="DNA_brk_join_enz"/>
</dbReference>
<name>A0A6M7X2Q5_RHILI</name>
<accession>A0A6M7X2Q5</accession>
<dbReference type="GO" id="GO:0006310">
    <property type="term" value="P:DNA recombination"/>
    <property type="evidence" value="ECO:0007669"/>
    <property type="project" value="UniProtKB-KW"/>
</dbReference>
<protein>
    <recommendedName>
        <fullName evidence="3">Tyr recombinase domain-containing protein</fullName>
    </recommendedName>
</protein>
<sequence>MSDRSRSAFQRSRQAAARRHQLGRWHDQACRHQEPTRRCSAPAVRYGSGDCGLSARGAARDVEPGHICSPEPITTKSVKRAVLAGYRRCGWMRTGVHILRHSMASRLLRTGAPMKEIADILRHRSLDTSAIYAKVDLTNLGAVALPWPGSAQ</sequence>
<dbReference type="SUPFAM" id="SSF56349">
    <property type="entry name" value="DNA breaking-rejoining enzymes"/>
    <property type="match status" value="1"/>
</dbReference>
<keyword evidence="1" id="KW-0233">DNA recombination</keyword>
<dbReference type="InterPro" id="IPR013762">
    <property type="entry name" value="Integrase-like_cat_sf"/>
</dbReference>
<dbReference type="Gene3D" id="1.10.443.10">
    <property type="entry name" value="Intergrase catalytic core"/>
    <property type="match status" value="1"/>
</dbReference>
<gene>
    <name evidence="4" type="ORF">EB235_33405</name>
</gene>
<evidence type="ECO:0000256" key="2">
    <source>
        <dbReference type="SAM" id="MobiDB-lite"/>
    </source>
</evidence>
<dbReference type="PROSITE" id="PS51898">
    <property type="entry name" value="TYR_RECOMBINASE"/>
    <property type="match status" value="1"/>
</dbReference>
<dbReference type="Proteomes" id="UP000503017">
    <property type="component" value="Chromosome"/>
</dbReference>
<dbReference type="AlphaFoldDB" id="A0A6M7X2Q5"/>
<proteinExistence type="predicted"/>